<accession>A0ABV1EK04</accession>
<organism evidence="2 3">
    <name type="scientific">Flavonifractor hominis</name>
    <dbReference type="NCBI Taxonomy" id="3133178"/>
    <lineage>
        <taxon>Bacteria</taxon>
        <taxon>Bacillati</taxon>
        <taxon>Bacillota</taxon>
        <taxon>Clostridia</taxon>
        <taxon>Eubacteriales</taxon>
        <taxon>Oscillospiraceae</taxon>
        <taxon>Flavonifractor</taxon>
    </lineage>
</organism>
<feature type="compositionally biased region" description="Low complexity" evidence="1">
    <location>
        <begin position="34"/>
        <end position="43"/>
    </location>
</feature>
<sequence length="43" mass="4881">MQNESESRNKLHNPGSQDKVGGQNPQNKKKEQAQNKAKNTNQF</sequence>
<dbReference type="EMBL" id="JBBMFT010000001">
    <property type="protein sequence ID" value="MEQ2454918.1"/>
    <property type="molecule type" value="Genomic_DNA"/>
</dbReference>
<keyword evidence="3" id="KW-1185">Reference proteome</keyword>
<reference evidence="2 3" key="1">
    <citation type="submission" date="2024-03" db="EMBL/GenBank/DDBJ databases">
        <title>Human intestinal bacterial collection.</title>
        <authorList>
            <person name="Pauvert C."/>
            <person name="Hitch T.C.A."/>
            <person name="Clavel T."/>
        </authorList>
    </citation>
    <scope>NUCLEOTIDE SEQUENCE [LARGE SCALE GENOMIC DNA]</scope>
    <source>
        <strain evidence="2 3">CLA-AP-H34</strain>
    </source>
</reference>
<gene>
    <name evidence="2" type="ORF">WMO45_00125</name>
</gene>
<name>A0ABV1EK04_9FIRM</name>
<dbReference type="RefSeq" id="WP_349138593.1">
    <property type="nucleotide sequence ID" value="NZ_JBBMFT010000001.1"/>
</dbReference>
<feature type="region of interest" description="Disordered" evidence="1">
    <location>
        <begin position="1"/>
        <end position="43"/>
    </location>
</feature>
<dbReference type="Proteomes" id="UP001440599">
    <property type="component" value="Unassembled WGS sequence"/>
</dbReference>
<evidence type="ECO:0000256" key="1">
    <source>
        <dbReference type="SAM" id="MobiDB-lite"/>
    </source>
</evidence>
<protein>
    <submittedName>
        <fullName evidence="2">Uncharacterized protein</fullName>
    </submittedName>
</protein>
<evidence type="ECO:0000313" key="3">
    <source>
        <dbReference type="Proteomes" id="UP001440599"/>
    </source>
</evidence>
<comment type="caution">
    <text evidence="2">The sequence shown here is derived from an EMBL/GenBank/DDBJ whole genome shotgun (WGS) entry which is preliminary data.</text>
</comment>
<proteinExistence type="predicted"/>
<evidence type="ECO:0000313" key="2">
    <source>
        <dbReference type="EMBL" id="MEQ2454918.1"/>
    </source>
</evidence>